<dbReference type="InterPro" id="IPR005846">
    <property type="entry name" value="A-D-PHexomutase_a/b/a-III"/>
</dbReference>
<feature type="domain" description="Alpha-D-phosphohexomutase alpha/beta/alpha" evidence="2">
    <location>
        <begin position="2"/>
        <end position="36"/>
    </location>
</feature>
<keyword evidence="4" id="KW-1185">Reference proteome</keyword>
<evidence type="ECO:0000313" key="4">
    <source>
        <dbReference type="Proteomes" id="UP001589799"/>
    </source>
</evidence>
<dbReference type="SUPFAM" id="SSF55957">
    <property type="entry name" value="Phosphoglucomutase, C-terminal domain"/>
    <property type="match status" value="1"/>
</dbReference>
<evidence type="ECO:0000313" key="3">
    <source>
        <dbReference type="EMBL" id="MFC0339935.1"/>
    </source>
</evidence>
<feature type="non-terminal residue" evidence="3">
    <location>
        <position position="1"/>
    </location>
</feature>
<reference evidence="3 4" key="1">
    <citation type="submission" date="2024-09" db="EMBL/GenBank/DDBJ databases">
        <authorList>
            <person name="Sun Q."/>
            <person name="Mori K."/>
        </authorList>
    </citation>
    <scope>NUCLEOTIDE SEQUENCE [LARGE SCALE GENOMIC DNA]</scope>
    <source>
        <strain evidence="3 4">KCTC 22789</strain>
    </source>
</reference>
<sequence length="116" mass="12207">VMTDYATTGDGLIAGLQFLAALADSGRRASELVRQFTPVPQMLKNVRYKAGADPLSAEAVRAEIAAAEARLAQSGRVLIRKSGTEPLIRVMAEAEDEAVLREVVDGIVAAVEKAAA</sequence>
<accession>A0ABV6I124</accession>
<name>A0ABV6I124_9RHOB</name>
<evidence type="ECO:0000259" key="2">
    <source>
        <dbReference type="Pfam" id="PF02880"/>
    </source>
</evidence>
<dbReference type="InterPro" id="IPR036900">
    <property type="entry name" value="A-D-PHexomutase_C_sf"/>
</dbReference>
<gene>
    <name evidence="3" type="ORF">ACFFII_04050</name>
</gene>
<dbReference type="EMBL" id="JBHLWE010000016">
    <property type="protein sequence ID" value="MFC0339935.1"/>
    <property type="molecule type" value="Genomic_DNA"/>
</dbReference>
<feature type="domain" description="Alpha-D-phosphohexomutase C-terminal" evidence="1">
    <location>
        <begin position="43"/>
        <end position="109"/>
    </location>
</feature>
<protein>
    <submittedName>
        <fullName evidence="3">Phosphoglucosamine mutase</fullName>
    </submittedName>
</protein>
<dbReference type="Proteomes" id="UP001589799">
    <property type="component" value="Unassembled WGS sequence"/>
</dbReference>
<proteinExistence type="predicted"/>
<evidence type="ECO:0000259" key="1">
    <source>
        <dbReference type="Pfam" id="PF00408"/>
    </source>
</evidence>
<dbReference type="Pfam" id="PF00408">
    <property type="entry name" value="PGM_PMM_IV"/>
    <property type="match status" value="1"/>
</dbReference>
<dbReference type="Gene3D" id="3.30.310.50">
    <property type="entry name" value="Alpha-D-phosphohexomutase, C-terminal domain"/>
    <property type="match status" value="1"/>
</dbReference>
<comment type="caution">
    <text evidence="3">The sequence shown here is derived from an EMBL/GenBank/DDBJ whole genome shotgun (WGS) entry which is preliminary data.</text>
</comment>
<organism evidence="3 4">
    <name type="scientific">Paracoccus niistensis</name>
    <dbReference type="NCBI Taxonomy" id="632935"/>
    <lineage>
        <taxon>Bacteria</taxon>
        <taxon>Pseudomonadati</taxon>
        <taxon>Pseudomonadota</taxon>
        <taxon>Alphaproteobacteria</taxon>
        <taxon>Rhodobacterales</taxon>
        <taxon>Paracoccaceae</taxon>
        <taxon>Paracoccus</taxon>
    </lineage>
</organism>
<dbReference type="InterPro" id="IPR005843">
    <property type="entry name" value="A-D-PHexomutase_C"/>
</dbReference>
<dbReference type="Pfam" id="PF02880">
    <property type="entry name" value="PGM_PMM_III"/>
    <property type="match status" value="1"/>
</dbReference>